<keyword evidence="3" id="KW-1185">Reference proteome</keyword>
<sequence>MLAVVSRRAGVLEQEGRAVHDLQAELDMVRAAAESQRQKAERVEWLEGELAEAENKALLQQGKAAVTELTAELATVKADAEILQKEAERVHGLETELNDLRTVLQAIGKAQEELEKTRQDLGDLRQLSGSYIKKLKLAKADAEKRLEASKSRVTGLEEDLEVARQSIKERETELLEREKKKLEAEQKEIQAAVAEAKASSSQDLGELMQQEAHVDASLS</sequence>
<proteinExistence type="predicted"/>
<dbReference type="EMBL" id="KZ613791">
    <property type="protein sequence ID" value="PMD60221.1"/>
    <property type="molecule type" value="Genomic_DNA"/>
</dbReference>
<reference evidence="2 3" key="1">
    <citation type="submission" date="2016-04" db="EMBL/GenBank/DDBJ databases">
        <title>A degradative enzymes factory behind the ericoid mycorrhizal symbiosis.</title>
        <authorList>
            <consortium name="DOE Joint Genome Institute"/>
            <person name="Martino E."/>
            <person name="Morin E."/>
            <person name="Grelet G."/>
            <person name="Kuo A."/>
            <person name="Kohler A."/>
            <person name="Daghino S."/>
            <person name="Barry K."/>
            <person name="Choi C."/>
            <person name="Cichocki N."/>
            <person name="Clum A."/>
            <person name="Copeland A."/>
            <person name="Hainaut M."/>
            <person name="Haridas S."/>
            <person name="Labutti K."/>
            <person name="Lindquist E."/>
            <person name="Lipzen A."/>
            <person name="Khouja H.-R."/>
            <person name="Murat C."/>
            <person name="Ohm R."/>
            <person name="Olson A."/>
            <person name="Spatafora J."/>
            <person name="Veneault-Fourrey C."/>
            <person name="Henrissat B."/>
            <person name="Grigoriev I."/>
            <person name="Martin F."/>
            <person name="Perotto S."/>
        </authorList>
    </citation>
    <scope>NUCLEOTIDE SEQUENCE [LARGE SCALE GENOMIC DNA]</scope>
    <source>
        <strain evidence="2 3">E</strain>
    </source>
</reference>
<feature type="region of interest" description="Disordered" evidence="1">
    <location>
        <begin position="193"/>
        <end position="219"/>
    </location>
</feature>
<dbReference type="AlphaFoldDB" id="A0A2J6TB29"/>
<dbReference type="STRING" id="1095630.A0A2J6TB29"/>
<gene>
    <name evidence="2" type="ORF">K444DRAFT_629622</name>
</gene>
<dbReference type="Proteomes" id="UP000235371">
    <property type="component" value="Unassembled WGS sequence"/>
</dbReference>
<name>A0A2J6TB29_9HELO</name>
<dbReference type="InParanoid" id="A0A2J6TB29"/>
<dbReference type="GeneID" id="36591163"/>
<accession>A0A2J6TB29</accession>
<evidence type="ECO:0000256" key="1">
    <source>
        <dbReference type="SAM" id="MobiDB-lite"/>
    </source>
</evidence>
<organism evidence="2 3">
    <name type="scientific">Hyaloscypha bicolor E</name>
    <dbReference type="NCBI Taxonomy" id="1095630"/>
    <lineage>
        <taxon>Eukaryota</taxon>
        <taxon>Fungi</taxon>
        <taxon>Dikarya</taxon>
        <taxon>Ascomycota</taxon>
        <taxon>Pezizomycotina</taxon>
        <taxon>Leotiomycetes</taxon>
        <taxon>Helotiales</taxon>
        <taxon>Hyaloscyphaceae</taxon>
        <taxon>Hyaloscypha</taxon>
        <taxon>Hyaloscypha bicolor</taxon>
    </lineage>
</organism>
<protein>
    <submittedName>
        <fullName evidence="2">Uncharacterized protein</fullName>
    </submittedName>
</protein>
<dbReference type="RefSeq" id="XP_024737125.1">
    <property type="nucleotide sequence ID" value="XM_024883086.1"/>
</dbReference>
<dbReference type="OrthoDB" id="3589801at2759"/>
<evidence type="ECO:0000313" key="3">
    <source>
        <dbReference type="Proteomes" id="UP000235371"/>
    </source>
</evidence>
<evidence type="ECO:0000313" key="2">
    <source>
        <dbReference type="EMBL" id="PMD60221.1"/>
    </source>
</evidence>